<dbReference type="SUPFAM" id="SSF52540">
    <property type="entry name" value="P-loop containing nucleoside triphosphate hydrolases"/>
    <property type="match status" value="1"/>
</dbReference>
<dbReference type="InterPro" id="IPR008145">
    <property type="entry name" value="GK/Ca_channel_bsu"/>
</dbReference>
<dbReference type="Gene3D" id="3.30.63.10">
    <property type="entry name" value="Guanylate Kinase phosphate binding domain"/>
    <property type="match status" value="1"/>
</dbReference>
<dbReference type="NCBIfam" id="TIGR03263">
    <property type="entry name" value="guanyl_kin"/>
    <property type="match status" value="1"/>
</dbReference>
<evidence type="ECO:0000313" key="13">
    <source>
        <dbReference type="EMBL" id="MCG7940942.1"/>
    </source>
</evidence>
<dbReference type="AlphaFoldDB" id="A0A9E4K813"/>
<protein>
    <recommendedName>
        <fullName evidence="4 11">Guanylate kinase</fullName>
        <ecNumber evidence="3 11">2.7.4.8</ecNumber>
    </recommendedName>
    <alternativeName>
        <fullName evidence="10 11">GMP kinase</fullName>
    </alternativeName>
</protein>
<feature type="domain" description="Guanylate kinase-like" evidence="12">
    <location>
        <begin position="4"/>
        <end position="182"/>
    </location>
</feature>
<dbReference type="GO" id="GO:0005829">
    <property type="term" value="C:cytosol"/>
    <property type="evidence" value="ECO:0007669"/>
    <property type="project" value="TreeGrafter"/>
</dbReference>
<dbReference type="EMBL" id="JAEPDI010000015">
    <property type="protein sequence ID" value="MCG7940942.1"/>
    <property type="molecule type" value="Genomic_DNA"/>
</dbReference>
<evidence type="ECO:0000256" key="3">
    <source>
        <dbReference type="ARBA" id="ARBA00012961"/>
    </source>
</evidence>
<keyword evidence="7 11" id="KW-0547">Nucleotide-binding</keyword>
<dbReference type="InterPro" id="IPR027417">
    <property type="entry name" value="P-loop_NTPase"/>
</dbReference>
<evidence type="ECO:0000256" key="1">
    <source>
        <dbReference type="ARBA" id="ARBA00004496"/>
    </source>
</evidence>
<dbReference type="FunFam" id="3.30.63.10:FF:000002">
    <property type="entry name" value="Guanylate kinase 1"/>
    <property type="match status" value="1"/>
</dbReference>
<dbReference type="InterPro" id="IPR020590">
    <property type="entry name" value="Guanylate_kinase_CS"/>
</dbReference>
<dbReference type="PANTHER" id="PTHR23117">
    <property type="entry name" value="GUANYLATE KINASE-RELATED"/>
    <property type="match status" value="1"/>
</dbReference>
<evidence type="ECO:0000256" key="5">
    <source>
        <dbReference type="ARBA" id="ARBA00022490"/>
    </source>
</evidence>
<dbReference type="FunFam" id="3.40.50.300:FF:000084">
    <property type="entry name" value="Guanylate kinase"/>
    <property type="match status" value="1"/>
</dbReference>
<dbReference type="CDD" id="cd00071">
    <property type="entry name" value="GMPK"/>
    <property type="match status" value="1"/>
</dbReference>
<evidence type="ECO:0000313" key="14">
    <source>
        <dbReference type="Proteomes" id="UP000886687"/>
    </source>
</evidence>
<gene>
    <name evidence="11 13" type="primary">gmk</name>
    <name evidence="13" type="ORF">JAZ04_19085</name>
</gene>
<dbReference type="PANTHER" id="PTHR23117:SF13">
    <property type="entry name" value="GUANYLATE KINASE"/>
    <property type="match status" value="1"/>
</dbReference>
<comment type="similarity">
    <text evidence="2 11">Belongs to the guanylate kinase family.</text>
</comment>
<evidence type="ECO:0000256" key="7">
    <source>
        <dbReference type="ARBA" id="ARBA00022741"/>
    </source>
</evidence>
<evidence type="ECO:0000256" key="10">
    <source>
        <dbReference type="ARBA" id="ARBA00030128"/>
    </source>
</evidence>
<organism evidence="13 14">
    <name type="scientific">Candidatus Thiodiazotropha lotti</name>
    <dbReference type="NCBI Taxonomy" id="2792787"/>
    <lineage>
        <taxon>Bacteria</taxon>
        <taxon>Pseudomonadati</taxon>
        <taxon>Pseudomonadota</taxon>
        <taxon>Gammaproteobacteria</taxon>
        <taxon>Chromatiales</taxon>
        <taxon>Sedimenticolaceae</taxon>
        <taxon>Candidatus Thiodiazotropha</taxon>
    </lineage>
</organism>
<dbReference type="SMART" id="SM00072">
    <property type="entry name" value="GuKc"/>
    <property type="match status" value="1"/>
</dbReference>
<dbReference type="PROSITE" id="PS50052">
    <property type="entry name" value="GUANYLATE_KINASE_2"/>
    <property type="match status" value="1"/>
</dbReference>
<dbReference type="EC" id="2.7.4.8" evidence="3 11"/>
<dbReference type="Gene3D" id="3.40.50.300">
    <property type="entry name" value="P-loop containing nucleotide triphosphate hydrolases"/>
    <property type="match status" value="1"/>
</dbReference>
<evidence type="ECO:0000256" key="4">
    <source>
        <dbReference type="ARBA" id="ARBA00016296"/>
    </source>
</evidence>
<proteinExistence type="inferred from homology"/>
<keyword evidence="5 11" id="KW-0963">Cytoplasm</keyword>
<dbReference type="InterPro" id="IPR008144">
    <property type="entry name" value="Guanylate_kin-like_dom"/>
</dbReference>
<comment type="subcellular location">
    <subcellularLocation>
        <location evidence="1 11">Cytoplasm</location>
    </subcellularLocation>
</comment>
<name>A0A9E4K813_9GAMM</name>
<comment type="function">
    <text evidence="11">Essential for recycling GMP and indirectly, cGMP.</text>
</comment>
<dbReference type="InterPro" id="IPR017665">
    <property type="entry name" value="Guanylate_kinase"/>
</dbReference>
<keyword evidence="8 11" id="KW-0418">Kinase</keyword>
<dbReference type="GO" id="GO:0005524">
    <property type="term" value="F:ATP binding"/>
    <property type="evidence" value="ECO:0007669"/>
    <property type="project" value="UniProtKB-UniRule"/>
</dbReference>
<evidence type="ECO:0000256" key="9">
    <source>
        <dbReference type="ARBA" id="ARBA00022840"/>
    </source>
</evidence>
<dbReference type="Proteomes" id="UP000886687">
    <property type="component" value="Unassembled WGS sequence"/>
</dbReference>
<dbReference type="Pfam" id="PF00625">
    <property type="entry name" value="Guanylate_kin"/>
    <property type="match status" value="1"/>
</dbReference>
<evidence type="ECO:0000256" key="2">
    <source>
        <dbReference type="ARBA" id="ARBA00005790"/>
    </source>
</evidence>
<accession>A0A9E4K813</accession>
<dbReference type="HAMAP" id="MF_00328">
    <property type="entry name" value="Guanylate_kinase"/>
    <property type="match status" value="1"/>
</dbReference>
<evidence type="ECO:0000256" key="8">
    <source>
        <dbReference type="ARBA" id="ARBA00022777"/>
    </source>
</evidence>
<keyword evidence="9 11" id="KW-0067">ATP-binding</keyword>
<evidence type="ECO:0000256" key="11">
    <source>
        <dbReference type="HAMAP-Rule" id="MF_00328"/>
    </source>
</evidence>
<dbReference type="GO" id="GO:0004385">
    <property type="term" value="F:GMP kinase activity"/>
    <property type="evidence" value="ECO:0007669"/>
    <property type="project" value="UniProtKB-UniRule"/>
</dbReference>
<evidence type="ECO:0000256" key="6">
    <source>
        <dbReference type="ARBA" id="ARBA00022679"/>
    </source>
</evidence>
<sequence length="205" mass="22630">MATGTLYILSAPSGAGKTSLLKSLHQQDGALQVSISHTTRPMRPGEEDGKDYHFIGQEAFQQMIGAAAFLEHAEVFGNFYGTSEFAVRSQLDAGRDTVLEIDWQGARQVRKRFPEAVSIFILPPGPEVLYERLSARGQDSEAVIQGRMQQAVSEMSHYAEFDYLVINDDFDTALAELAAIVTAQRLRLVAQSERHSEQITALLTV</sequence>
<dbReference type="PROSITE" id="PS00856">
    <property type="entry name" value="GUANYLATE_KINASE_1"/>
    <property type="match status" value="1"/>
</dbReference>
<reference evidence="13" key="1">
    <citation type="journal article" date="2021" name="Proc. Natl. Acad. Sci. U.S.A.">
        <title>Global biogeography of chemosynthetic symbionts reveals both localized and globally distributed symbiont groups. .</title>
        <authorList>
            <person name="Osvatic J.T."/>
            <person name="Wilkins L.G.E."/>
            <person name="Leibrecht L."/>
            <person name="Leray M."/>
            <person name="Zauner S."/>
            <person name="Polzin J."/>
            <person name="Camacho Y."/>
            <person name="Gros O."/>
            <person name="van Gils J.A."/>
            <person name="Eisen J.A."/>
            <person name="Petersen J.M."/>
            <person name="Yuen B."/>
        </authorList>
    </citation>
    <scope>NUCLEOTIDE SEQUENCE</scope>
    <source>
        <strain evidence="13">MAGL173</strain>
    </source>
</reference>
<keyword evidence="6 11" id="KW-0808">Transferase</keyword>
<feature type="binding site" evidence="11">
    <location>
        <begin position="11"/>
        <end position="18"/>
    </location>
    <ligand>
        <name>ATP</name>
        <dbReference type="ChEBI" id="CHEBI:30616"/>
    </ligand>
</feature>
<comment type="caution">
    <text evidence="13">The sequence shown here is derived from an EMBL/GenBank/DDBJ whole genome shotgun (WGS) entry which is preliminary data.</text>
</comment>
<evidence type="ECO:0000259" key="12">
    <source>
        <dbReference type="PROSITE" id="PS50052"/>
    </source>
</evidence>
<comment type="catalytic activity">
    <reaction evidence="11">
        <text>GMP + ATP = GDP + ADP</text>
        <dbReference type="Rhea" id="RHEA:20780"/>
        <dbReference type="ChEBI" id="CHEBI:30616"/>
        <dbReference type="ChEBI" id="CHEBI:58115"/>
        <dbReference type="ChEBI" id="CHEBI:58189"/>
        <dbReference type="ChEBI" id="CHEBI:456216"/>
        <dbReference type="EC" id="2.7.4.8"/>
    </reaction>
</comment>